<evidence type="ECO:0000256" key="4">
    <source>
        <dbReference type="SAM" id="Phobius"/>
    </source>
</evidence>
<name>A0A838ZSA8_9FLAO</name>
<organism evidence="5 6">
    <name type="scientific">Moheibacter lacus</name>
    <dbReference type="NCBI Taxonomy" id="2745851"/>
    <lineage>
        <taxon>Bacteria</taxon>
        <taxon>Pseudomonadati</taxon>
        <taxon>Bacteroidota</taxon>
        <taxon>Flavobacteriia</taxon>
        <taxon>Flavobacteriales</taxon>
        <taxon>Weeksellaceae</taxon>
        <taxon>Moheibacter</taxon>
    </lineage>
</organism>
<dbReference type="InterPro" id="IPR019734">
    <property type="entry name" value="TPR_rpt"/>
</dbReference>
<proteinExistence type="predicted"/>
<keyword evidence="4" id="KW-0812">Transmembrane</keyword>
<feature type="repeat" description="TPR" evidence="3">
    <location>
        <begin position="63"/>
        <end position="96"/>
    </location>
</feature>
<accession>A0A838ZSA8</accession>
<dbReference type="PANTHER" id="PTHR44858:SF1">
    <property type="entry name" value="UDP-N-ACETYLGLUCOSAMINE--PEPTIDE N-ACETYLGLUCOSAMINYLTRANSFERASE SPINDLY-RELATED"/>
    <property type="match status" value="1"/>
</dbReference>
<dbReference type="Gene3D" id="1.25.40.10">
    <property type="entry name" value="Tetratricopeptide repeat domain"/>
    <property type="match status" value="1"/>
</dbReference>
<sequence length="269" mass="31839">MKIFFKIIKLLLSTVFLFYTILIAYFLFFSPKEKRFEIGETLQGTYLSQTIFDILIWQYPNYSNAYMEKSVAFNKRGEYSKGFSLLNKAVDIDPSNHLGYRGWLRLVKLKDYKGAIGDLERLDSLTPNFEDYPWGENIHYLLGICYNGLGDFKRAKYEYNIYFNSEKDSTYLNSMAFVYYGNILLEQDSLNKANDLFNIAIKIDKYRTEAYYLKGIYYKKINELDSSNINLKKALKLYDDGYKNQDSYNEVFQEIYRNDIEIEILNLSE</sequence>
<dbReference type="AlphaFoldDB" id="A0A838ZSA8"/>
<protein>
    <recommendedName>
        <fullName evidence="7">Tetratricopeptide repeat-containing protein</fullName>
    </recommendedName>
</protein>
<reference evidence="5 6" key="1">
    <citation type="submission" date="2020-07" db="EMBL/GenBank/DDBJ databases">
        <title>Moheibacter lacus sp. nov., a member of the family Flavobacteriaceae isolated from freshwater lake sediment.</title>
        <authorList>
            <person name="Liu Y."/>
        </authorList>
    </citation>
    <scope>NUCLEOTIDE SEQUENCE [LARGE SCALE GENOMIC DNA]</scope>
    <source>
        <strain evidence="5 6">BDHS18</strain>
    </source>
</reference>
<keyword evidence="4" id="KW-0472">Membrane</keyword>
<dbReference type="Proteomes" id="UP000552241">
    <property type="component" value="Unassembled WGS sequence"/>
</dbReference>
<gene>
    <name evidence="5" type="ORF">HU137_05575</name>
</gene>
<keyword evidence="6" id="KW-1185">Reference proteome</keyword>
<dbReference type="InterPro" id="IPR011990">
    <property type="entry name" value="TPR-like_helical_dom_sf"/>
</dbReference>
<evidence type="ECO:0000313" key="5">
    <source>
        <dbReference type="EMBL" id="MBA5629239.1"/>
    </source>
</evidence>
<feature type="transmembrane region" description="Helical" evidence="4">
    <location>
        <begin position="7"/>
        <end position="28"/>
    </location>
</feature>
<dbReference type="SUPFAM" id="SSF48452">
    <property type="entry name" value="TPR-like"/>
    <property type="match status" value="1"/>
</dbReference>
<evidence type="ECO:0000256" key="2">
    <source>
        <dbReference type="ARBA" id="ARBA00022803"/>
    </source>
</evidence>
<dbReference type="PROSITE" id="PS50005">
    <property type="entry name" value="TPR"/>
    <property type="match status" value="1"/>
</dbReference>
<dbReference type="RefSeq" id="WP_182042801.1">
    <property type="nucleotide sequence ID" value="NZ_JACDZE010000001.1"/>
</dbReference>
<evidence type="ECO:0000256" key="1">
    <source>
        <dbReference type="ARBA" id="ARBA00022737"/>
    </source>
</evidence>
<keyword evidence="4" id="KW-1133">Transmembrane helix</keyword>
<dbReference type="PANTHER" id="PTHR44858">
    <property type="entry name" value="TETRATRICOPEPTIDE REPEAT PROTEIN 6"/>
    <property type="match status" value="1"/>
</dbReference>
<comment type="caution">
    <text evidence="5">The sequence shown here is derived from an EMBL/GenBank/DDBJ whole genome shotgun (WGS) entry which is preliminary data.</text>
</comment>
<dbReference type="InterPro" id="IPR050498">
    <property type="entry name" value="Ycf3"/>
</dbReference>
<evidence type="ECO:0000256" key="3">
    <source>
        <dbReference type="PROSITE-ProRule" id="PRU00339"/>
    </source>
</evidence>
<evidence type="ECO:0008006" key="7">
    <source>
        <dbReference type="Google" id="ProtNLM"/>
    </source>
</evidence>
<dbReference type="EMBL" id="JACDZE010000001">
    <property type="protein sequence ID" value="MBA5629239.1"/>
    <property type="molecule type" value="Genomic_DNA"/>
</dbReference>
<evidence type="ECO:0000313" key="6">
    <source>
        <dbReference type="Proteomes" id="UP000552241"/>
    </source>
</evidence>
<keyword evidence="2 3" id="KW-0802">TPR repeat</keyword>
<keyword evidence="1" id="KW-0677">Repeat</keyword>